<dbReference type="OrthoDB" id="145724at2157"/>
<feature type="domain" description="Transcription regulator PadR N-terminal" evidence="1">
    <location>
        <begin position="21"/>
        <end position="95"/>
    </location>
</feature>
<dbReference type="KEGG" id="mbak:MSBR3_0075"/>
<dbReference type="EMBL" id="CP009517">
    <property type="protein sequence ID" value="AKB80653.1"/>
    <property type="molecule type" value="Genomic_DNA"/>
</dbReference>
<dbReference type="PANTHER" id="PTHR33169:SF14">
    <property type="entry name" value="TRANSCRIPTIONAL REGULATOR RV3488"/>
    <property type="match status" value="1"/>
</dbReference>
<dbReference type="InterPro" id="IPR052509">
    <property type="entry name" value="Metal_resp_DNA-bind_regulator"/>
</dbReference>
<reference evidence="2" key="1">
    <citation type="submission" date="2014-07" db="EMBL/GenBank/DDBJ databases">
        <title>Methanogenic archaea and the global carbon cycle.</title>
        <authorList>
            <person name="Henriksen J.R."/>
            <person name="Luke J."/>
            <person name="Reinhart S."/>
            <person name="Benedict M.N."/>
            <person name="Youngblut N.D."/>
            <person name="Metcalf M.E."/>
            <person name="Whitaker R.J."/>
            <person name="Metcalf W.W."/>
        </authorList>
    </citation>
    <scope>NUCLEOTIDE SEQUENCE [LARGE SCALE GENOMIC DNA]</scope>
    <source>
        <strain evidence="2">3</strain>
    </source>
</reference>
<accession>A0A0E3SJV5</accession>
<dbReference type="InterPro" id="IPR005149">
    <property type="entry name" value="Tscrpt_reg_PadR_N"/>
</dbReference>
<evidence type="ECO:0000259" key="1">
    <source>
        <dbReference type="Pfam" id="PF03551"/>
    </source>
</evidence>
<dbReference type="InterPro" id="IPR036388">
    <property type="entry name" value="WH-like_DNA-bd_sf"/>
</dbReference>
<dbReference type="Gene3D" id="1.10.10.10">
    <property type="entry name" value="Winged helix-like DNA-binding domain superfamily/Winged helix DNA-binding domain"/>
    <property type="match status" value="1"/>
</dbReference>
<protein>
    <submittedName>
        <fullName evidence="2">Transcriptional regulator, PadR family</fullName>
    </submittedName>
</protein>
<proteinExistence type="predicted"/>
<gene>
    <name evidence="2" type="ORF">MSBR3_0075</name>
</gene>
<evidence type="ECO:0000313" key="3">
    <source>
        <dbReference type="Proteomes" id="UP000033066"/>
    </source>
</evidence>
<dbReference type="HOGENOM" id="CLU_063440_3_3_2"/>
<name>A0A0E3SJV5_METBA</name>
<dbReference type="PANTHER" id="PTHR33169">
    <property type="entry name" value="PADR-FAMILY TRANSCRIPTIONAL REGULATOR"/>
    <property type="match status" value="1"/>
</dbReference>
<organism evidence="2 3">
    <name type="scientific">Methanosarcina barkeri 3</name>
    <dbReference type="NCBI Taxonomy" id="1434107"/>
    <lineage>
        <taxon>Archaea</taxon>
        <taxon>Methanobacteriati</taxon>
        <taxon>Methanobacteriota</taxon>
        <taxon>Stenosarchaea group</taxon>
        <taxon>Methanomicrobia</taxon>
        <taxon>Methanosarcinales</taxon>
        <taxon>Methanosarcinaceae</taxon>
        <taxon>Methanosarcina</taxon>
    </lineage>
</organism>
<dbReference type="SUPFAM" id="SSF46785">
    <property type="entry name" value="Winged helix' DNA-binding domain"/>
    <property type="match status" value="1"/>
</dbReference>
<keyword evidence="3" id="KW-1185">Reference proteome</keyword>
<sequence length="116" mass="13691">MQSDMEKWQKELRKGSTKVALLSLLRCRDMYGYEIIKELISVTDGVFVLTESNAYPALHMMEGEGLITSYWKETEPGMPPRKYYGITPRGRAFFDEMKNEWLKHNEVMDRIWNYNG</sequence>
<dbReference type="STRING" id="1434107.MSBR3_0075"/>
<dbReference type="Proteomes" id="UP000033066">
    <property type="component" value="Chromosome"/>
</dbReference>
<dbReference type="PATRIC" id="fig|1434107.4.peg.86"/>
<evidence type="ECO:0000313" key="2">
    <source>
        <dbReference type="EMBL" id="AKB80653.1"/>
    </source>
</evidence>
<dbReference type="InterPro" id="IPR036390">
    <property type="entry name" value="WH_DNA-bd_sf"/>
</dbReference>
<dbReference type="AlphaFoldDB" id="A0A0E3SJV5"/>
<dbReference type="Pfam" id="PF03551">
    <property type="entry name" value="PadR"/>
    <property type="match status" value="1"/>
</dbReference>